<dbReference type="eggNOG" id="COG0386">
    <property type="taxonomic scope" value="Bacteria"/>
</dbReference>
<dbReference type="PANTHER" id="PTHR11592">
    <property type="entry name" value="GLUTATHIONE PEROXIDASE"/>
    <property type="match status" value="1"/>
</dbReference>
<dbReference type="EMBL" id="ASQA01000012">
    <property type="protein sequence ID" value="ETT86927.1"/>
    <property type="molecule type" value="Genomic_DNA"/>
</dbReference>
<dbReference type="PROSITE" id="PS51352">
    <property type="entry name" value="THIOREDOXIN_2"/>
    <property type="match status" value="1"/>
</dbReference>
<sequence>MTVVYNFTVKKVDGEQKNLSDFTGKPLLIVNTASKCGFTPQFKELQAMYEKYNHQGFEILGFPCDQFNNQEFADIDETMQFCQKNYGVNFPMFAKVDVKGDNADPLFKHLVSEKKGLLTEGIKWNFTKFLINKEGKVVARYAPQTSPTKIENDLKSVLK</sequence>
<dbReference type="InterPro" id="IPR036249">
    <property type="entry name" value="Thioredoxin-like_sf"/>
</dbReference>
<dbReference type="PROSITE" id="PS00460">
    <property type="entry name" value="GLUTATHIONE_PEROXID_1"/>
    <property type="match status" value="1"/>
</dbReference>
<evidence type="ECO:0000256" key="5">
    <source>
        <dbReference type="RuleBase" id="RU000499"/>
    </source>
</evidence>
<accession>W4F3N3</accession>
<dbReference type="PRINTS" id="PR01011">
    <property type="entry name" value="GLUTPROXDASE"/>
</dbReference>
<name>W4F3N3_9BACL</name>
<dbReference type="InterPro" id="IPR029759">
    <property type="entry name" value="GPX_AS"/>
</dbReference>
<protein>
    <recommendedName>
        <fullName evidence="5">Glutathione peroxidase</fullName>
    </recommendedName>
</protein>
<dbReference type="Gene3D" id="3.40.30.10">
    <property type="entry name" value="Glutaredoxin"/>
    <property type="match status" value="1"/>
</dbReference>
<dbReference type="SUPFAM" id="SSF52833">
    <property type="entry name" value="Thioredoxin-like"/>
    <property type="match status" value="1"/>
</dbReference>
<dbReference type="Pfam" id="PF00255">
    <property type="entry name" value="GSHPx"/>
    <property type="match status" value="1"/>
</dbReference>
<comment type="similarity">
    <text evidence="1 5">Belongs to the glutathione peroxidase family.</text>
</comment>
<evidence type="ECO:0000256" key="2">
    <source>
        <dbReference type="ARBA" id="ARBA00022559"/>
    </source>
</evidence>
<evidence type="ECO:0000259" key="6">
    <source>
        <dbReference type="PROSITE" id="PS51352"/>
    </source>
</evidence>
<dbReference type="PANTHER" id="PTHR11592:SF78">
    <property type="entry name" value="GLUTATHIONE PEROXIDASE"/>
    <property type="match status" value="1"/>
</dbReference>
<evidence type="ECO:0000256" key="3">
    <source>
        <dbReference type="ARBA" id="ARBA00023002"/>
    </source>
</evidence>
<keyword evidence="8" id="KW-1185">Reference proteome</keyword>
<organism evidence="7 8">
    <name type="scientific">Viridibacillus arenosi FSL R5-213</name>
    <dbReference type="NCBI Taxonomy" id="1227360"/>
    <lineage>
        <taxon>Bacteria</taxon>
        <taxon>Bacillati</taxon>
        <taxon>Bacillota</taxon>
        <taxon>Bacilli</taxon>
        <taxon>Bacillales</taxon>
        <taxon>Caryophanaceae</taxon>
        <taxon>Viridibacillus</taxon>
    </lineage>
</organism>
<comment type="caution">
    <text evidence="7">The sequence shown here is derived from an EMBL/GenBank/DDBJ whole genome shotgun (WGS) entry which is preliminary data.</text>
</comment>
<dbReference type="GO" id="GO:0004601">
    <property type="term" value="F:peroxidase activity"/>
    <property type="evidence" value="ECO:0007669"/>
    <property type="project" value="UniProtKB-KW"/>
</dbReference>
<evidence type="ECO:0000313" key="7">
    <source>
        <dbReference type="EMBL" id="ETT86927.1"/>
    </source>
</evidence>
<dbReference type="InterPro" id="IPR000889">
    <property type="entry name" value="Glutathione_peroxidase"/>
</dbReference>
<keyword evidence="2 5" id="KW-0575">Peroxidase</keyword>
<evidence type="ECO:0000313" key="8">
    <source>
        <dbReference type="Proteomes" id="UP000019062"/>
    </source>
</evidence>
<dbReference type="PATRIC" id="fig|1227360.4.peg.1118"/>
<dbReference type="CDD" id="cd00340">
    <property type="entry name" value="GSH_Peroxidase"/>
    <property type="match status" value="1"/>
</dbReference>
<dbReference type="PROSITE" id="PS51355">
    <property type="entry name" value="GLUTATHIONE_PEROXID_3"/>
    <property type="match status" value="1"/>
</dbReference>
<proteinExistence type="inferred from homology"/>
<gene>
    <name evidence="7" type="ORF">C176_05520</name>
</gene>
<evidence type="ECO:0000256" key="1">
    <source>
        <dbReference type="ARBA" id="ARBA00006926"/>
    </source>
</evidence>
<feature type="domain" description="Thioredoxin" evidence="6">
    <location>
        <begin position="1"/>
        <end position="159"/>
    </location>
</feature>
<dbReference type="AlphaFoldDB" id="W4F3N3"/>
<keyword evidence="3 5" id="KW-0560">Oxidoreductase</keyword>
<feature type="active site" evidence="4">
    <location>
        <position position="36"/>
    </location>
</feature>
<dbReference type="Proteomes" id="UP000019062">
    <property type="component" value="Unassembled WGS sequence"/>
</dbReference>
<dbReference type="RefSeq" id="WP_038181043.1">
    <property type="nucleotide sequence ID" value="NZ_ASQA01000012.1"/>
</dbReference>
<reference evidence="7 8" key="1">
    <citation type="journal article" date="2014" name="BMC Genomics">
        <title>Genomic comparison of sporeforming bacilli isolated from milk.</title>
        <authorList>
            <person name="Moreno Switt A.I."/>
            <person name="Andrus A.D."/>
            <person name="Ranieri M.L."/>
            <person name="Orsi R.H."/>
            <person name="Ivy R."/>
            <person name="den Bakker H.C."/>
            <person name="Martin N.H."/>
            <person name="Wiedmann M."/>
            <person name="Boor K.J."/>
        </authorList>
    </citation>
    <scope>NUCLEOTIDE SEQUENCE [LARGE SCALE GENOMIC DNA]</scope>
    <source>
        <strain evidence="7 8">FSL R5-213</strain>
    </source>
</reference>
<dbReference type="FunFam" id="3.40.30.10:FF:000010">
    <property type="entry name" value="Glutathione peroxidase"/>
    <property type="match status" value="1"/>
</dbReference>
<evidence type="ECO:0000256" key="4">
    <source>
        <dbReference type="PIRSR" id="PIRSR000303-1"/>
    </source>
</evidence>
<dbReference type="PIRSF" id="PIRSF000303">
    <property type="entry name" value="Glutathion_perox"/>
    <property type="match status" value="1"/>
</dbReference>
<dbReference type="InterPro" id="IPR013766">
    <property type="entry name" value="Thioredoxin_domain"/>
</dbReference>
<dbReference type="GO" id="GO:0034599">
    <property type="term" value="P:cellular response to oxidative stress"/>
    <property type="evidence" value="ECO:0007669"/>
    <property type="project" value="TreeGrafter"/>
</dbReference>